<dbReference type="AlphaFoldDB" id="A0A150L7Q4"/>
<organism evidence="2 3">
    <name type="scientific">Caldibacillus debilis</name>
    <dbReference type="NCBI Taxonomy" id="301148"/>
    <lineage>
        <taxon>Bacteria</taxon>
        <taxon>Bacillati</taxon>
        <taxon>Bacillota</taxon>
        <taxon>Bacilli</taxon>
        <taxon>Bacillales</taxon>
        <taxon>Bacillaceae</taxon>
        <taxon>Caldibacillus</taxon>
    </lineage>
</organism>
<dbReference type="Proteomes" id="UP000075683">
    <property type="component" value="Unassembled WGS sequence"/>
</dbReference>
<name>A0A150L7Q4_9BACI</name>
<reference evidence="2 3" key="1">
    <citation type="submission" date="2016-01" db="EMBL/GenBank/DDBJ databases">
        <title>Draft Genome Sequences of Seven Thermophilic Sporeformers Isolated from Foods.</title>
        <authorList>
            <person name="Berendsen E.M."/>
            <person name="Wells-Bennik M.H."/>
            <person name="Krawcyk A.O."/>
            <person name="De Jong A."/>
            <person name="Holsappel S."/>
            <person name="Eijlander R.T."/>
            <person name="Kuipers O.P."/>
        </authorList>
    </citation>
    <scope>NUCLEOTIDE SEQUENCE [LARGE SCALE GENOMIC DNA]</scope>
    <source>
        <strain evidence="2 3">B4135</strain>
    </source>
</reference>
<accession>A0A150L7Q4</accession>
<evidence type="ECO:0000313" key="3">
    <source>
        <dbReference type="Proteomes" id="UP000075683"/>
    </source>
</evidence>
<comment type="caution">
    <text evidence="2">The sequence shown here is derived from an EMBL/GenBank/DDBJ whole genome shotgun (WGS) entry which is preliminary data.</text>
</comment>
<evidence type="ECO:0000313" key="2">
    <source>
        <dbReference type="EMBL" id="KYD08069.1"/>
    </source>
</evidence>
<proteinExistence type="predicted"/>
<dbReference type="EMBL" id="LQYT01000143">
    <property type="protein sequence ID" value="KYD08069.1"/>
    <property type="molecule type" value="Genomic_DNA"/>
</dbReference>
<keyword evidence="1" id="KW-0175">Coiled coil</keyword>
<sequence length="80" mass="9462">MYENNEDSLEEFEKLFKEIPRFDSYAYHRSLAIIKFLKGDVEGAKNLINQLERELGHTDGQGMYHTEKEILQKLRGKMLI</sequence>
<feature type="coiled-coil region" evidence="1">
    <location>
        <begin position="34"/>
        <end position="61"/>
    </location>
</feature>
<protein>
    <recommendedName>
        <fullName evidence="4">Tetratricopeptide repeat protein</fullName>
    </recommendedName>
</protein>
<evidence type="ECO:0000256" key="1">
    <source>
        <dbReference type="SAM" id="Coils"/>
    </source>
</evidence>
<gene>
    <name evidence="2" type="ORF">B4135_4226</name>
</gene>
<evidence type="ECO:0008006" key="4">
    <source>
        <dbReference type="Google" id="ProtNLM"/>
    </source>
</evidence>